<dbReference type="AlphaFoldDB" id="U1MSI6"/>
<proteinExistence type="predicted"/>
<dbReference type="OrthoDB" id="5149358at2"/>
<dbReference type="Proteomes" id="UP000016462">
    <property type="component" value="Unassembled WGS sequence"/>
</dbReference>
<sequence>MEYVQIELPVRDWQLVDACVDNSASTDVVDLDIGSVTTSACVRDAGWRASAAFADEHDALGWPPAHRMLAIVLQREHWRWVVAQLDRWARFEDGADLERLRAAIEERLA</sequence>
<organism evidence="1 2">
    <name type="scientific">Agrococcus pavilionensis RW1</name>
    <dbReference type="NCBI Taxonomy" id="1330458"/>
    <lineage>
        <taxon>Bacteria</taxon>
        <taxon>Bacillati</taxon>
        <taxon>Actinomycetota</taxon>
        <taxon>Actinomycetes</taxon>
        <taxon>Micrococcales</taxon>
        <taxon>Microbacteriaceae</taxon>
        <taxon>Agrococcus</taxon>
    </lineage>
</organism>
<protein>
    <submittedName>
        <fullName evidence="1">Uncharacterized protein</fullName>
    </submittedName>
</protein>
<dbReference type="RefSeq" id="WP_021011074.1">
    <property type="nucleotide sequence ID" value="NZ_ASHR01000030.1"/>
</dbReference>
<keyword evidence="2" id="KW-1185">Reference proteome</keyword>
<accession>U1MSI6</accession>
<dbReference type="EMBL" id="ASHR01000030">
    <property type="protein sequence ID" value="ERG63620.1"/>
    <property type="molecule type" value="Genomic_DNA"/>
</dbReference>
<evidence type="ECO:0000313" key="2">
    <source>
        <dbReference type="Proteomes" id="UP000016462"/>
    </source>
</evidence>
<name>U1MSI6_9MICO</name>
<evidence type="ECO:0000313" key="1">
    <source>
        <dbReference type="EMBL" id="ERG63620.1"/>
    </source>
</evidence>
<comment type="caution">
    <text evidence="1">The sequence shown here is derived from an EMBL/GenBank/DDBJ whole genome shotgun (WGS) entry which is preliminary data.</text>
</comment>
<gene>
    <name evidence="1" type="ORF">L332_04020</name>
</gene>
<reference evidence="1 2" key="1">
    <citation type="journal article" date="2013" name="Genome Announc.">
        <title>First draft genome sequence from a member of the genus agrococcus, isolated from modern microbialites.</title>
        <authorList>
            <person name="White R.A.III."/>
            <person name="Grassa C.J."/>
            <person name="Suttle C.A."/>
        </authorList>
    </citation>
    <scope>NUCLEOTIDE SEQUENCE [LARGE SCALE GENOMIC DNA]</scope>
    <source>
        <strain evidence="1 2">RW1</strain>
    </source>
</reference>